<proteinExistence type="predicted"/>
<dbReference type="PRINTS" id="PR00094">
    <property type="entry name" value="ADENYLTKNASE"/>
</dbReference>
<protein>
    <recommendedName>
        <fullName evidence="4">Adenylate kinase active site lid domain-containing protein</fullName>
    </recommendedName>
</protein>
<gene>
    <name evidence="5" type="ORF">METZ01_LOCUS417971</name>
</gene>
<evidence type="ECO:0000256" key="2">
    <source>
        <dbReference type="ARBA" id="ARBA00022741"/>
    </source>
</evidence>
<sequence>AIDTVVDLEVNAEEVISRLTGRSTCPDCGTMFHEESRPPKVRGVCDGCGGSLAQREDDNKETILKRLEVYEESTAPLKEFYKKQGNLKTVTARGSVEEIFSRVCEMVQ</sequence>
<name>A0A382X1M8_9ZZZZ</name>
<accession>A0A382X1M8</accession>
<keyword evidence="3" id="KW-0418">Kinase</keyword>
<evidence type="ECO:0000256" key="3">
    <source>
        <dbReference type="ARBA" id="ARBA00022777"/>
    </source>
</evidence>
<dbReference type="InterPro" id="IPR007862">
    <property type="entry name" value="Adenylate_kinase_lid-dom"/>
</dbReference>
<dbReference type="SUPFAM" id="SSF57774">
    <property type="entry name" value="Microbial and mitochondrial ADK, insert 'zinc finger' domain"/>
    <property type="match status" value="1"/>
</dbReference>
<dbReference type="InterPro" id="IPR000850">
    <property type="entry name" value="Adenylat/UMP-CMP_kin"/>
</dbReference>
<keyword evidence="1" id="KW-0808">Transferase</keyword>
<dbReference type="SUPFAM" id="SSF52540">
    <property type="entry name" value="P-loop containing nucleoside triphosphate hydrolases"/>
    <property type="match status" value="1"/>
</dbReference>
<evidence type="ECO:0000313" key="5">
    <source>
        <dbReference type="EMBL" id="SVD65117.1"/>
    </source>
</evidence>
<dbReference type="InterPro" id="IPR036193">
    <property type="entry name" value="ADK_active_lid_dom_sf"/>
</dbReference>
<evidence type="ECO:0000259" key="4">
    <source>
        <dbReference type="Pfam" id="PF05191"/>
    </source>
</evidence>
<dbReference type="EMBL" id="UINC01164323">
    <property type="protein sequence ID" value="SVD65117.1"/>
    <property type="molecule type" value="Genomic_DNA"/>
</dbReference>
<dbReference type="GO" id="GO:0005524">
    <property type="term" value="F:ATP binding"/>
    <property type="evidence" value="ECO:0007669"/>
    <property type="project" value="InterPro"/>
</dbReference>
<dbReference type="CDD" id="cd01428">
    <property type="entry name" value="ADK"/>
    <property type="match status" value="1"/>
</dbReference>
<reference evidence="5" key="1">
    <citation type="submission" date="2018-05" db="EMBL/GenBank/DDBJ databases">
        <authorList>
            <person name="Lanie J.A."/>
            <person name="Ng W.-L."/>
            <person name="Kazmierczak K.M."/>
            <person name="Andrzejewski T.M."/>
            <person name="Davidsen T.M."/>
            <person name="Wayne K.J."/>
            <person name="Tettelin H."/>
            <person name="Glass J.I."/>
            <person name="Rusch D."/>
            <person name="Podicherti R."/>
            <person name="Tsui H.-C.T."/>
            <person name="Winkler M.E."/>
        </authorList>
    </citation>
    <scope>NUCLEOTIDE SEQUENCE</scope>
</reference>
<dbReference type="Pfam" id="PF05191">
    <property type="entry name" value="ADK_lid"/>
    <property type="match status" value="1"/>
</dbReference>
<feature type="non-terminal residue" evidence="5">
    <location>
        <position position="1"/>
    </location>
</feature>
<dbReference type="Gene3D" id="3.40.50.300">
    <property type="entry name" value="P-loop containing nucleotide triphosphate hydrolases"/>
    <property type="match status" value="1"/>
</dbReference>
<dbReference type="GO" id="GO:0004017">
    <property type="term" value="F:AMP kinase activity"/>
    <property type="evidence" value="ECO:0007669"/>
    <property type="project" value="InterPro"/>
</dbReference>
<dbReference type="PANTHER" id="PTHR23359">
    <property type="entry name" value="NUCLEOTIDE KINASE"/>
    <property type="match status" value="1"/>
</dbReference>
<dbReference type="InterPro" id="IPR027417">
    <property type="entry name" value="P-loop_NTPase"/>
</dbReference>
<evidence type="ECO:0000256" key="1">
    <source>
        <dbReference type="ARBA" id="ARBA00022679"/>
    </source>
</evidence>
<keyword evidence="2" id="KW-0547">Nucleotide-binding</keyword>
<organism evidence="5">
    <name type="scientific">marine metagenome</name>
    <dbReference type="NCBI Taxonomy" id="408172"/>
    <lineage>
        <taxon>unclassified sequences</taxon>
        <taxon>metagenomes</taxon>
        <taxon>ecological metagenomes</taxon>
    </lineage>
</organism>
<dbReference type="Pfam" id="PF00406">
    <property type="entry name" value="ADK"/>
    <property type="match status" value="1"/>
</dbReference>
<dbReference type="AlphaFoldDB" id="A0A382X1M8"/>
<feature type="domain" description="Adenylate kinase active site lid" evidence="4">
    <location>
        <begin position="22"/>
        <end position="57"/>
    </location>
</feature>